<gene>
    <name evidence="1" type="ORF">CGZ90_00600</name>
</gene>
<comment type="caution">
    <text evidence="1">The sequence shown here is derived from an EMBL/GenBank/DDBJ whole genome shotgun (WGS) entry which is preliminary data.</text>
</comment>
<keyword evidence="2" id="KW-1185">Reference proteome</keyword>
<organism evidence="1 2">
    <name type="scientific">Fictibacillus aquaticus</name>
    <dbReference type="NCBI Taxonomy" id="2021314"/>
    <lineage>
        <taxon>Bacteria</taxon>
        <taxon>Bacillati</taxon>
        <taxon>Bacillota</taxon>
        <taxon>Bacilli</taxon>
        <taxon>Bacillales</taxon>
        <taxon>Fictibacillaceae</taxon>
        <taxon>Fictibacillus</taxon>
    </lineage>
</organism>
<name>A0A235FAT2_9BACL</name>
<dbReference type="EMBL" id="NOII01000001">
    <property type="protein sequence ID" value="OYD58436.1"/>
    <property type="molecule type" value="Genomic_DNA"/>
</dbReference>
<protein>
    <submittedName>
        <fullName evidence="1">Uncharacterized protein</fullName>
    </submittedName>
</protein>
<evidence type="ECO:0000313" key="2">
    <source>
        <dbReference type="Proteomes" id="UP000215059"/>
    </source>
</evidence>
<dbReference type="Proteomes" id="UP000215059">
    <property type="component" value="Unassembled WGS sequence"/>
</dbReference>
<sequence>MNRAQLETMIALLESDIELENHMIQYNKELLTTEQDWANAYSKGIISTREETVKTLERRVNLLKSWRGAEQDGSFRLTI</sequence>
<proteinExistence type="predicted"/>
<evidence type="ECO:0000313" key="1">
    <source>
        <dbReference type="EMBL" id="OYD58436.1"/>
    </source>
</evidence>
<accession>A0A235FAT2</accession>
<dbReference type="AlphaFoldDB" id="A0A235FAT2"/>
<reference evidence="1 2" key="1">
    <citation type="submission" date="2017-07" db="EMBL/GenBank/DDBJ databases">
        <title>Fictibacillus sp. nov. GDSW-R2A3 Genome sequencing and assembly.</title>
        <authorList>
            <person name="Mayilraj S."/>
        </authorList>
    </citation>
    <scope>NUCLEOTIDE SEQUENCE [LARGE SCALE GENOMIC DNA]</scope>
    <source>
        <strain evidence="1 2">GDSW-R2A3</strain>
    </source>
</reference>
<dbReference type="RefSeq" id="WP_094250398.1">
    <property type="nucleotide sequence ID" value="NZ_JBHLXL010000001.1"/>
</dbReference>